<dbReference type="Proteomes" id="UP000291189">
    <property type="component" value="Unassembled WGS sequence"/>
</dbReference>
<sequence>MSESTVRSEETGDSVGGFVIEELSRRTGITVRSLRSYQSRKLLPPPDVRGRTGYYDQRHVDRIQLIQDLQSEGFKLHSIARMLDEGGRSDSDLLRFTRSVRTMFGDTEGAIVDVAELAERFDVGDDLAGAASLLERAIKLGLLRQVDDEHFEELAPRLIRAGEHAVETLGLTAHEALDVVAQLRRHAEGVAKLYLDLFLSRVWTPFAEAGQPQEQWPQVQASLEEVRQLATEALVGAFEVVMGERVGEAFGRELARTGRRRGR</sequence>
<dbReference type="RefSeq" id="WP_129986387.1">
    <property type="nucleotide sequence ID" value="NZ_SDPU01000018.1"/>
</dbReference>
<dbReference type="PROSITE" id="PS50937">
    <property type="entry name" value="HTH_MERR_2"/>
    <property type="match status" value="1"/>
</dbReference>
<proteinExistence type="predicted"/>
<accession>A0A4V1Z275</accession>
<dbReference type="OrthoDB" id="6716891at2"/>
<keyword evidence="3" id="KW-0238">DNA-binding</keyword>
<protein>
    <submittedName>
        <fullName evidence="6">MerR family transcriptional regulator</fullName>
    </submittedName>
</protein>
<name>A0A4V1Z275_9ACTN</name>
<evidence type="ECO:0000256" key="3">
    <source>
        <dbReference type="ARBA" id="ARBA00023125"/>
    </source>
</evidence>
<keyword evidence="2" id="KW-0805">Transcription regulation</keyword>
<evidence type="ECO:0000313" key="6">
    <source>
        <dbReference type="EMBL" id="RYU13426.1"/>
    </source>
</evidence>
<dbReference type="InterPro" id="IPR047057">
    <property type="entry name" value="MerR_fam"/>
</dbReference>
<dbReference type="PANTHER" id="PTHR30204:SF69">
    <property type="entry name" value="MERR-FAMILY TRANSCRIPTIONAL REGULATOR"/>
    <property type="match status" value="1"/>
</dbReference>
<feature type="domain" description="HTH merR-type" evidence="5">
    <location>
        <begin position="17"/>
        <end position="85"/>
    </location>
</feature>
<dbReference type="InterPro" id="IPR009061">
    <property type="entry name" value="DNA-bd_dom_put_sf"/>
</dbReference>
<evidence type="ECO:0000259" key="5">
    <source>
        <dbReference type="PROSITE" id="PS50937"/>
    </source>
</evidence>
<dbReference type="GO" id="GO:0003700">
    <property type="term" value="F:DNA-binding transcription factor activity"/>
    <property type="evidence" value="ECO:0007669"/>
    <property type="project" value="InterPro"/>
</dbReference>
<dbReference type="AlphaFoldDB" id="A0A4V1Z275"/>
<evidence type="ECO:0000256" key="2">
    <source>
        <dbReference type="ARBA" id="ARBA00023015"/>
    </source>
</evidence>
<reference evidence="6 7" key="1">
    <citation type="submission" date="2019-01" db="EMBL/GenBank/DDBJ databases">
        <title>Nocardioides guangzhouensis sp. nov., an actinobacterium isolated from soil.</title>
        <authorList>
            <person name="Fu Y."/>
            <person name="Cai Y."/>
            <person name="Lin Z."/>
            <person name="Chen P."/>
        </authorList>
    </citation>
    <scope>NUCLEOTIDE SEQUENCE [LARGE SCALE GENOMIC DNA]</scope>
    <source>
        <strain evidence="6 7">NBRC 105384</strain>
    </source>
</reference>
<dbReference type="GO" id="GO:0003677">
    <property type="term" value="F:DNA binding"/>
    <property type="evidence" value="ECO:0007669"/>
    <property type="project" value="UniProtKB-KW"/>
</dbReference>
<organism evidence="6 7">
    <name type="scientific">Nocardioides iriomotensis</name>
    <dbReference type="NCBI Taxonomy" id="715784"/>
    <lineage>
        <taxon>Bacteria</taxon>
        <taxon>Bacillati</taxon>
        <taxon>Actinomycetota</taxon>
        <taxon>Actinomycetes</taxon>
        <taxon>Propionibacteriales</taxon>
        <taxon>Nocardioidaceae</taxon>
        <taxon>Nocardioides</taxon>
    </lineage>
</organism>
<evidence type="ECO:0000256" key="1">
    <source>
        <dbReference type="ARBA" id="ARBA00022491"/>
    </source>
</evidence>
<dbReference type="Pfam" id="PF13411">
    <property type="entry name" value="MerR_1"/>
    <property type="match status" value="1"/>
</dbReference>
<evidence type="ECO:0000256" key="4">
    <source>
        <dbReference type="ARBA" id="ARBA00023163"/>
    </source>
</evidence>
<dbReference type="PANTHER" id="PTHR30204">
    <property type="entry name" value="REDOX-CYCLING DRUG-SENSING TRANSCRIPTIONAL ACTIVATOR SOXR"/>
    <property type="match status" value="1"/>
</dbReference>
<keyword evidence="7" id="KW-1185">Reference proteome</keyword>
<gene>
    <name evidence="6" type="ORF">ETU37_06225</name>
</gene>
<dbReference type="SUPFAM" id="SSF46955">
    <property type="entry name" value="Putative DNA-binding domain"/>
    <property type="match status" value="1"/>
</dbReference>
<comment type="caution">
    <text evidence="6">The sequence shown here is derived from an EMBL/GenBank/DDBJ whole genome shotgun (WGS) entry which is preliminary data.</text>
</comment>
<dbReference type="InterPro" id="IPR000551">
    <property type="entry name" value="MerR-type_HTH_dom"/>
</dbReference>
<keyword evidence="1" id="KW-0678">Repressor</keyword>
<dbReference type="SMART" id="SM00422">
    <property type="entry name" value="HTH_MERR"/>
    <property type="match status" value="1"/>
</dbReference>
<dbReference type="Gene3D" id="1.10.1660.10">
    <property type="match status" value="1"/>
</dbReference>
<evidence type="ECO:0000313" key="7">
    <source>
        <dbReference type="Proteomes" id="UP000291189"/>
    </source>
</evidence>
<dbReference type="EMBL" id="SDPU01000018">
    <property type="protein sequence ID" value="RYU13426.1"/>
    <property type="molecule type" value="Genomic_DNA"/>
</dbReference>
<keyword evidence="4" id="KW-0804">Transcription</keyword>